<reference evidence="3 4" key="1">
    <citation type="submission" date="2020-08" db="EMBL/GenBank/DDBJ databases">
        <title>Plant Genome Project.</title>
        <authorList>
            <person name="Zhang R.-G."/>
        </authorList>
    </citation>
    <scope>NUCLEOTIDE SEQUENCE [LARGE SCALE GENOMIC DNA]</scope>
    <source>
        <tissue evidence="3">Rhizome</tissue>
    </source>
</reference>
<dbReference type="InterPro" id="IPR011249">
    <property type="entry name" value="Metalloenz_LuxS/M16"/>
</dbReference>
<proteinExistence type="predicted"/>
<evidence type="ECO:0000313" key="3">
    <source>
        <dbReference type="EMBL" id="KAG6536242.1"/>
    </source>
</evidence>
<dbReference type="PANTHER" id="PTHR11851:SF190">
    <property type="entry name" value="MITOCHONDRIAL-PROCESSING PEPTIDASE SUBUNIT ALPHA"/>
    <property type="match status" value="1"/>
</dbReference>
<dbReference type="InterPro" id="IPR007863">
    <property type="entry name" value="Peptidase_M16_C"/>
</dbReference>
<organism evidence="3 4">
    <name type="scientific">Zingiber officinale</name>
    <name type="common">Ginger</name>
    <name type="synonym">Amomum zingiber</name>
    <dbReference type="NCBI Taxonomy" id="94328"/>
    <lineage>
        <taxon>Eukaryota</taxon>
        <taxon>Viridiplantae</taxon>
        <taxon>Streptophyta</taxon>
        <taxon>Embryophyta</taxon>
        <taxon>Tracheophyta</taxon>
        <taxon>Spermatophyta</taxon>
        <taxon>Magnoliopsida</taxon>
        <taxon>Liliopsida</taxon>
        <taxon>Zingiberales</taxon>
        <taxon>Zingiberaceae</taxon>
        <taxon>Zingiber</taxon>
    </lineage>
</organism>
<dbReference type="InterPro" id="IPR050361">
    <property type="entry name" value="MPP/UQCRC_Complex"/>
</dbReference>
<feature type="region of interest" description="Disordered" evidence="1">
    <location>
        <begin position="1"/>
        <end position="50"/>
    </location>
</feature>
<feature type="domain" description="Peptidase M16 C-terminal" evidence="2">
    <location>
        <begin position="238"/>
        <end position="325"/>
    </location>
</feature>
<dbReference type="Pfam" id="PF05193">
    <property type="entry name" value="Peptidase_M16_C"/>
    <property type="match status" value="1"/>
</dbReference>
<keyword evidence="4" id="KW-1185">Reference proteome</keyword>
<dbReference type="Proteomes" id="UP000734854">
    <property type="component" value="Unassembled WGS sequence"/>
</dbReference>
<dbReference type="PANTHER" id="PTHR11851">
    <property type="entry name" value="METALLOPROTEASE"/>
    <property type="match status" value="1"/>
</dbReference>
<gene>
    <name evidence="3" type="ORF">ZIOFF_001293</name>
</gene>
<evidence type="ECO:0000259" key="2">
    <source>
        <dbReference type="Pfam" id="PF05193"/>
    </source>
</evidence>
<name>A0A8J5HV74_ZINOF</name>
<evidence type="ECO:0000256" key="1">
    <source>
        <dbReference type="SAM" id="MobiDB-lite"/>
    </source>
</evidence>
<feature type="compositionally biased region" description="Basic and acidic residues" evidence="1">
    <location>
        <begin position="29"/>
        <end position="50"/>
    </location>
</feature>
<dbReference type="GO" id="GO:0005739">
    <property type="term" value="C:mitochondrion"/>
    <property type="evidence" value="ECO:0007669"/>
    <property type="project" value="TreeGrafter"/>
</dbReference>
<comment type="caution">
    <text evidence="3">The sequence shown here is derived from an EMBL/GenBank/DDBJ whole genome shotgun (WGS) entry which is preliminary data.</text>
</comment>
<evidence type="ECO:0000313" key="4">
    <source>
        <dbReference type="Proteomes" id="UP000734854"/>
    </source>
</evidence>
<sequence>MSSGNGCSTSRLEGLRGGEEGVAVGRGGRRGERRGGRVASRRGERACGEDMRASWRGEEGVAAEERRVRRVTARREGLRGGEEGVAAGGEERVALRRERRVARERGVAANPRPTNLSAMCIHAYLSSFLAKFPFFLTFFHDLITACGCEGQAPIEPNRHISPMVEEAARNSKKKHYNRPIFKTFIGGSMKLKTRLGELSSNPHGLLLEAVHSVGYSGALANPLIAPESTISHLNGTILEGFVSENYTAPRIVLATSGVEHEELVSLAESLLSDLPKVPRPQEPKSFYVGGEYRCQSDLPSTHIALAFEIPGGWHQKKEAMAATVLQVEVSN</sequence>
<dbReference type="Gene3D" id="3.30.830.10">
    <property type="entry name" value="Metalloenzyme, LuxS/M16 peptidase-like"/>
    <property type="match status" value="2"/>
</dbReference>
<dbReference type="EMBL" id="JACMSC010000001">
    <property type="protein sequence ID" value="KAG6536242.1"/>
    <property type="molecule type" value="Genomic_DNA"/>
</dbReference>
<dbReference type="SUPFAM" id="SSF63411">
    <property type="entry name" value="LuxS/MPP-like metallohydrolase"/>
    <property type="match status" value="1"/>
</dbReference>
<protein>
    <recommendedName>
        <fullName evidence="2">Peptidase M16 C-terminal domain-containing protein</fullName>
    </recommendedName>
</protein>
<accession>A0A8J5HV74</accession>
<dbReference type="GO" id="GO:0046872">
    <property type="term" value="F:metal ion binding"/>
    <property type="evidence" value="ECO:0007669"/>
    <property type="project" value="InterPro"/>
</dbReference>
<dbReference type="AlphaFoldDB" id="A0A8J5HV74"/>